<evidence type="ECO:0000256" key="4">
    <source>
        <dbReference type="ARBA" id="ARBA00022729"/>
    </source>
</evidence>
<evidence type="ECO:0000313" key="10">
    <source>
        <dbReference type="Proteomes" id="UP000004105"/>
    </source>
</evidence>
<reference evidence="9 10" key="1">
    <citation type="submission" date="2011-02" db="EMBL/GenBank/DDBJ databases">
        <authorList>
            <person name="Muzny D."/>
            <person name="Qin X."/>
            <person name="Deng J."/>
            <person name="Jiang H."/>
            <person name="Liu Y."/>
            <person name="Qu J."/>
            <person name="Song X.-Z."/>
            <person name="Zhang L."/>
            <person name="Thornton R."/>
            <person name="Coyle M."/>
            <person name="Francisco L."/>
            <person name="Jackson L."/>
            <person name="Javaid M."/>
            <person name="Korchina V."/>
            <person name="Kovar C."/>
            <person name="Mata R."/>
            <person name="Mathew T."/>
            <person name="Ngo R."/>
            <person name="Nguyen L."/>
            <person name="Nguyen N."/>
            <person name="Okwuonu G."/>
            <person name="Ongeri F."/>
            <person name="Pham C."/>
            <person name="Simmons D."/>
            <person name="Wilczek-Boney K."/>
            <person name="Hale W."/>
            <person name="Jakkamsetti A."/>
            <person name="Pham P."/>
            <person name="Ruth R."/>
            <person name="San Lucas F."/>
            <person name="Warren J."/>
            <person name="Zhang J."/>
            <person name="Zhao Z."/>
            <person name="Zhou C."/>
            <person name="Zhu D."/>
            <person name="Lee S."/>
            <person name="Bess C."/>
            <person name="Blankenburg K."/>
            <person name="Forbes L."/>
            <person name="Fu Q."/>
            <person name="Gubbala S."/>
            <person name="Hirani K."/>
            <person name="Jayaseelan J.C."/>
            <person name="Lara F."/>
            <person name="Munidasa M."/>
            <person name="Palculict T."/>
            <person name="Patil S."/>
            <person name="Pu L.-L."/>
            <person name="Saada N."/>
            <person name="Tang L."/>
            <person name="Weissenberger G."/>
            <person name="Zhu Y."/>
            <person name="Hemphill L."/>
            <person name="Shang Y."/>
            <person name="Youmans B."/>
            <person name="Ayvaz T."/>
            <person name="Ross M."/>
            <person name="Santibanez J."/>
            <person name="Aqrawi P."/>
            <person name="Gross S."/>
            <person name="Joshi V."/>
            <person name="Fowler G."/>
            <person name="Nazareth L."/>
            <person name="Reid J."/>
            <person name="Worley K."/>
            <person name="Petrosino J."/>
            <person name="Highlander S."/>
            <person name="Gibbs R."/>
        </authorList>
    </citation>
    <scope>NUCLEOTIDE SEQUENCE [LARGE SCALE GENOMIC DNA]</scope>
    <source>
        <strain evidence="9 10">ATCC BAA-1200</strain>
    </source>
</reference>
<feature type="signal peptide" evidence="7">
    <location>
        <begin position="1"/>
        <end position="20"/>
    </location>
</feature>
<feature type="chain" id="PRO_5003274261" description="peptidylprolyl isomerase" evidence="7">
    <location>
        <begin position="21"/>
        <end position="248"/>
    </location>
</feature>
<dbReference type="InterPro" id="IPR046357">
    <property type="entry name" value="PPIase_dom_sf"/>
</dbReference>
<sequence>MKHKTLLTTLTLAFAGIAVAAAPAVDKTRVEAVLKQVQEMAPPEAGAPPADLRATIEKRLAADDLLKAEALKLGLDKKPEVRAQWQNLESGFYAEQYAKHLEAAAAVSDEELRAAYAEQTRAVKLQQVGFPSEAEALQAQQLLLKGLSFEELMKRHPNPAQEQLSGFVALAQLPPEFAAAAATMQRGQISHKPVAFQGSYYLLKIAATEQAENAPPFEELKDQIAALLKQRKAQEQIATLLKANGLEP</sequence>
<dbReference type="PANTHER" id="PTHR47245">
    <property type="entry name" value="PEPTIDYLPROLYL ISOMERASE"/>
    <property type="match status" value="1"/>
</dbReference>
<organism evidence="9 10">
    <name type="scientific">Neisseria bacilliformis ATCC BAA-1200</name>
    <dbReference type="NCBI Taxonomy" id="888742"/>
    <lineage>
        <taxon>Bacteria</taxon>
        <taxon>Pseudomonadati</taxon>
        <taxon>Pseudomonadota</taxon>
        <taxon>Betaproteobacteria</taxon>
        <taxon>Neisseriales</taxon>
        <taxon>Neisseriaceae</taxon>
        <taxon>Neisseria</taxon>
    </lineage>
</organism>
<gene>
    <name evidence="9" type="ORF">HMPREF9123_2637</name>
</gene>
<keyword evidence="10" id="KW-1185">Reference proteome</keyword>
<evidence type="ECO:0000256" key="7">
    <source>
        <dbReference type="SAM" id="SignalP"/>
    </source>
</evidence>
<name>F2BFY0_9NEIS</name>
<dbReference type="PANTHER" id="PTHR47245:SF1">
    <property type="entry name" value="FOLDASE PROTEIN PRSA"/>
    <property type="match status" value="1"/>
</dbReference>
<dbReference type="STRING" id="267212.GCA_001063965_00658"/>
<evidence type="ECO:0000256" key="2">
    <source>
        <dbReference type="ARBA" id="ARBA00007656"/>
    </source>
</evidence>
<dbReference type="SUPFAM" id="SSF54534">
    <property type="entry name" value="FKBP-like"/>
    <property type="match status" value="1"/>
</dbReference>
<evidence type="ECO:0000256" key="5">
    <source>
        <dbReference type="ARBA" id="ARBA00023110"/>
    </source>
</evidence>
<protein>
    <recommendedName>
        <fullName evidence="3">peptidylprolyl isomerase</fullName>
        <ecNumber evidence="3">5.2.1.8</ecNumber>
    </recommendedName>
</protein>
<dbReference type="InterPro" id="IPR000297">
    <property type="entry name" value="PPIase_PpiC"/>
</dbReference>
<feature type="domain" description="PpiC" evidence="8">
    <location>
        <begin position="107"/>
        <end position="222"/>
    </location>
</feature>
<dbReference type="InterPro" id="IPR050245">
    <property type="entry name" value="PrsA_foldase"/>
</dbReference>
<keyword evidence="6" id="KW-0413">Isomerase</keyword>
<dbReference type="HOGENOM" id="CLU_099423_0_0_4"/>
<dbReference type="Gene3D" id="3.10.50.40">
    <property type="match status" value="1"/>
</dbReference>
<evidence type="ECO:0000256" key="6">
    <source>
        <dbReference type="ARBA" id="ARBA00023235"/>
    </source>
</evidence>
<comment type="caution">
    <text evidence="9">The sequence shown here is derived from an EMBL/GenBank/DDBJ whole genome shotgun (WGS) entry which is preliminary data.</text>
</comment>
<dbReference type="Pfam" id="PF13145">
    <property type="entry name" value="Rotamase_2"/>
    <property type="match status" value="1"/>
</dbReference>
<dbReference type="GO" id="GO:0003755">
    <property type="term" value="F:peptidyl-prolyl cis-trans isomerase activity"/>
    <property type="evidence" value="ECO:0007669"/>
    <property type="project" value="UniProtKB-KW"/>
</dbReference>
<evidence type="ECO:0000256" key="3">
    <source>
        <dbReference type="ARBA" id="ARBA00013194"/>
    </source>
</evidence>
<evidence type="ECO:0000256" key="1">
    <source>
        <dbReference type="ARBA" id="ARBA00000971"/>
    </source>
</evidence>
<dbReference type="EMBL" id="AFAY01000052">
    <property type="protein sequence ID" value="EGF07613.1"/>
    <property type="molecule type" value="Genomic_DNA"/>
</dbReference>
<accession>F2BFY0</accession>
<evidence type="ECO:0000313" key="9">
    <source>
        <dbReference type="EMBL" id="EGF07613.1"/>
    </source>
</evidence>
<dbReference type="RefSeq" id="WP_007343642.1">
    <property type="nucleotide sequence ID" value="NZ_GL878494.1"/>
</dbReference>
<dbReference type="EC" id="5.2.1.8" evidence="3"/>
<dbReference type="AlphaFoldDB" id="F2BFY0"/>
<comment type="catalytic activity">
    <reaction evidence="1">
        <text>[protein]-peptidylproline (omega=180) = [protein]-peptidylproline (omega=0)</text>
        <dbReference type="Rhea" id="RHEA:16237"/>
        <dbReference type="Rhea" id="RHEA-COMP:10747"/>
        <dbReference type="Rhea" id="RHEA-COMP:10748"/>
        <dbReference type="ChEBI" id="CHEBI:83833"/>
        <dbReference type="ChEBI" id="CHEBI:83834"/>
        <dbReference type="EC" id="5.2.1.8"/>
    </reaction>
</comment>
<dbReference type="Proteomes" id="UP000004105">
    <property type="component" value="Unassembled WGS sequence"/>
</dbReference>
<evidence type="ECO:0000259" key="8">
    <source>
        <dbReference type="Pfam" id="PF13145"/>
    </source>
</evidence>
<comment type="similarity">
    <text evidence="2">Belongs to the PpiC/parvulin rotamase family.</text>
</comment>
<keyword evidence="5" id="KW-0697">Rotamase</keyword>
<dbReference type="OrthoDB" id="8611511at2"/>
<proteinExistence type="inferred from homology"/>
<keyword evidence="4 7" id="KW-0732">Signal</keyword>